<dbReference type="RefSeq" id="WP_092498490.1">
    <property type="nucleotide sequence ID" value="NZ_FOFG01000014.1"/>
</dbReference>
<name>A0A1H9MTL1_9HYPH</name>
<reference evidence="2 3" key="1">
    <citation type="submission" date="2016-10" db="EMBL/GenBank/DDBJ databases">
        <authorList>
            <person name="de Groot N.N."/>
        </authorList>
    </citation>
    <scope>NUCLEOTIDE SEQUENCE [LARGE SCALE GENOMIC DNA]</scope>
    <source>
        <strain evidence="2 3">A52C2</strain>
    </source>
</reference>
<gene>
    <name evidence="2" type="ORF">SAMN05216548_11444</name>
</gene>
<organism evidence="2 3">
    <name type="scientific">Faunimonas pinastri</name>
    <dbReference type="NCBI Taxonomy" id="1855383"/>
    <lineage>
        <taxon>Bacteria</taxon>
        <taxon>Pseudomonadati</taxon>
        <taxon>Pseudomonadota</taxon>
        <taxon>Alphaproteobacteria</taxon>
        <taxon>Hyphomicrobiales</taxon>
        <taxon>Afifellaceae</taxon>
        <taxon>Faunimonas</taxon>
    </lineage>
</organism>
<protein>
    <recommendedName>
        <fullName evidence="1">PH domain-containing protein</fullName>
    </recommendedName>
</protein>
<evidence type="ECO:0000313" key="3">
    <source>
        <dbReference type="Proteomes" id="UP000199647"/>
    </source>
</evidence>
<dbReference type="InterPro" id="IPR001849">
    <property type="entry name" value="PH_domain"/>
</dbReference>
<dbReference type="AlphaFoldDB" id="A0A1H9MTL1"/>
<feature type="domain" description="PH" evidence="1">
    <location>
        <begin position="1"/>
        <end position="61"/>
    </location>
</feature>
<keyword evidence="3" id="KW-1185">Reference proteome</keyword>
<dbReference type="PROSITE" id="PS50003">
    <property type="entry name" value="PH_DOMAIN"/>
    <property type="match status" value="1"/>
</dbReference>
<evidence type="ECO:0000259" key="1">
    <source>
        <dbReference type="PROSITE" id="PS50003"/>
    </source>
</evidence>
<evidence type="ECO:0000313" key="2">
    <source>
        <dbReference type="EMBL" id="SER27022.1"/>
    </source>
</evidence>
<dbReference type="Proteomes" id="UP000199647">
    <property type="component" value="Unassembled WGS sequence"/>
</dbReference>
<proteinExistence type="predicted"/>
<dbReference type="STRING" id="1855383.SAMN05216548_11444"/>
<dbReference type="EMBL" id="FOFG01000014">
    <property type="protein sequence ID" value="SER27022.1"/>
    <property type="molecule type" value="Genomic_DNA"/>
</dbReference>
<sequence length="128" mass="14870">MITPESQGSWKQGGHTFEIVKDDERRYRKMDALATSRKFRLFCDGKAPPREWFHSMKAAVDYVQTFVRELNGLPPKEIVPGVSVKIEQAERALERDFAAVRRRLNLKIEPERVEPTPELLANKEWGVF</sequence>
<accession>A0A1H9MTL1</accession>